<keyword evidence="2" id="KW-1185">Reference proteome</keyword>
<dbReference type="EMBL" id="JADNRY010000020">
    <property type="protein sequence ID" value="KAF9073081.1"/>
    <property type="molecule type" value="Genomic_DNA"/>
</dbReference>
<dbReference type="Proteomes" id="UP000772434">
    <property type="component" value="Unassembled WGS sequence"/>
</dbReference>
<protein>
    <recommendedName>
        <fullName evidence="3">BTB domain-containing protein</fullName>
    </recommendedName>
</protein>
<accession>A0A9P5UBH0</accession>
<reference evidence="1" key="1">
    <citation type="submission" date="2020-11" db="EMBL/GenBank/DDBJ databases">
        <authorList>
            <consortium name="DOE Joint Genome Institute"/>
            <person name="Ahrendt S."/>
            <person name="Riley R."/>
            <person name="Andreopoulos W."/>
            <person name="Labutti K."/>
            <person name="Pangilinan J."/>
            <person name="Ruiz-Duenas F.J."/>
            <person name="Barrasa J.M."/>
            <person name="Sanchez-Garcia M."/>
            <person name="Camarero S."/>
            <person name="Miyauchi S."/>
            <person name="Serrano A."/>
            <person name="Linde D."/>
            <person name="Babiker R."/>
            <person name="Drula E."/>
            <person name="Ayuso-Fernandez I."/>
            <person name="Pacheco R."/>
            <person name="Padilla G."/>
            <person name="Ferreira P."/>
            <person name="Barriuso J."/>
            <person name="Kellner H."/>
            <person name="Castanera R."/>
            <person name="Alfaro M."/>
            <person name="Ramirez L."/>
            <person name="Pisabarro A.G."/>
            <person name="Kuo A."/>
            <person name="Tritt A."/>
            <person name="Lipzen A."/>
            <person name="He G."/>
            <person name="Yan M."/>
            <person name="Ng V."/>
            <person name="Cullen D."/>
            <person name="Martin F."/>
            <person name="Rosso M.-N."/>
            <person name="Henrissat B."/>
            <person name="Hibbett D."/>
            <person name="Martinez A.T."/>
            <person name="Grigoriev I.V."/>
        </authorList>
    </citation>
    <scope>NUCLEOTIDE SEQUENCE</scope>
    <source>
        <strain evidence="1">AH 40177</strain>
    </source>
</reference>
<comment type="caution">
    <text evidence="1">The sequence shown here is derived from an EMBL/GenBank/DDBJ whole genome shotgun (WGS) entry which is preliminary data.</text>
</comment>
<gene>
    <name evidence="1" type="ORF">BDP27DRAFT_354219</name>
</gene>
<evidence type="ECO:0000313" key="2">
    <source>
        <dbReference type="Proteomes" id="UP000772434"/>
    </source>
</evidence>
<sequence>MNATRTSELFNAPDADICFRSSDDVDFRLHSRNLECTTCAFPAEHMTTVDSDEIVQLAEPSSILEILFQATYPRPFPVLKELNFDTMLALAEAAEKYQIFSMIHACKSEFREVLYPSCSFQDKNELALKRLQDKRLRLLQFAIKHDDEEFMNDIPPLLMNVPPAKVAEFTPEIIYKKWLDARERVAFLRR</sequence>
<dbReference type="OrthoDB" id="3184970at2759"/>
<proteinExistence type="predicted"/>
<evidence type="ECO:0000313" key="1">
    <source>
        <dbReference type="EMBL" id="KAF9073081.1"/>
    </source>
</evidence>
<name>A0A9P5UBH0_9AGAR</name>
<organism evidence="1 2">
    <name type="scientific">Rhodocollybia butyracea</name>
    <dbReference type="NCBI Taxonomy" id="206335"/>
    <lineage>
        <taxon>Eukaryota</taxon>
        <taxon>Fungi</taxon>
        <taxon>Dikarya</taxon>
        <taxon>Basidiomycota</taxon>
        <taxon>Agaricomycotina</taxon>
        <taxon>Agaricomycetes</taxon>
        <taxon>Agaricomycetidae</taxon>
        <taxon>Agaricales</taxon>
        <taxon>Marasmiineae</taxon>
        <taxon>Omphalotaceae</taxon>
        <taxon>Rhodocollybia</taxon>
    </lineage>
</organism>
<dbReference type="AlphaFoldDB" id="A0A9P5UBH0"/>
<evidence type="ECO:0008006" key="3">
    <source>
        <dbReference type="Google" id="ProtNLM"/>
    </source>
</evidence>